<reference evidence="1" key="1">
    <citation type="submission" date="2022-06" db="EMBL/GenBank/DDBJ databases">
        <title>Genome Sequence of Candolleomyces eurysporus.</title>
        <authorList>
            <person name="Buettner E."/>
        </authorList>
    </citation>
    <scope>NUCLEOTIDE SEQUENCE</scope>
    <source>
        <strain evidence="1">VTCC 930004</strain>
    </source>
</reference>
<organism evidence="1 2">
    <name type="scientific">Candolleomyces eurysporus</name>
    <dbReference type="NCBI Taxonomy" id="2828524"/>
    <lineage>
        <taxon>Eukaryota</taxon>
        <taxon>Fungi</taxon>
        <taxon>Dikarya</taxon>
        <taxon>Basidiomycota</taxon>
        <taxon>Agaricomycotina</taxon>
        <taxon>Agaricomycetes</taxon>
        <taxon>Agaricomycetidae</taxon>
        <taxon>Agaricales</taxon>
        <taxon>Agaricineae</taxon>
        <taxon>Psathyrellaceae</taxon>
        <taxon>Candolleomyces</taxon>
    </lineage>
</organism>
<dbReference type="AlphaFoldDB" id="A0A9W8JAN8"/>
<evidence type="ECO:0000313" key="2">
    <source>
        <dbReference type="Proteomes" id="UP001140091"/>
    </source>
</evidence>
<gene>
    <name evidence="1" type="ORF">H1R20_g9822</name>
</gene>
<comment type="caution">
    <text evidence="1">The sequence shown here is derived from an EMBL/GenBank/DDBJ whole genome shotgun (WGS) entry which is preliminary data.</text>
</comment>
<dbReference type="EMBL" id="JANBPK010001016">
    <property type="protein sequence ID" value="KAJ2927273.1"/>
    <property type="molecule type" value="Genomic_DNA"/>
</dbReference>
<protein>
    <submittedName>
        <fullName evidence="1">Uncharacterized protein</fullName>
    </submittedName>
</protein>
<accession>A0A9W8JAN8</accession>
<evidence type="ECO:0000313" key="1">
    <source>
        <dbReference type="EMBL" id="KAJ2927273.1"/>
    </source>
</evidence>
<dbReference type="OrthoDB" id="2639744at2759"/>
<keyword evidence="2" id="KW-1185">Reference proteome</keyword>
<proteinExistence type="predicted"/>
<feature type="non-terminal residue" evidence="1">
    <location>
        <position position="130"/>
    </location>
</feature>
<dbReference type="Proteomes" id="UP001140091">
    <property type="component" value="Unassembled WGS sequence"/>
</dbReference>
<sequence>MPFPEPGLKISNMMRKLTPGSEVSGQDDHVMQALSEKAINVLINWPGYRSAQKRISTRSGTITRQELALSLCKVVLEWARDSEPIDVPQNGPWSVGDGQAVNPHNIFITELVHCGGSCWQVEMWVSKAGF</sequence>
<name>A0A9W8JAN8_9AGAR</name>